<evidence type="ECO:0000256" key="2">
    <source>
        <dbReference type="ARBA" id="ARBA00009183"/>
    </source>
</evidence>
<evidence type="ECO:0000313" key="10">
    <source>
        <dbReference type="Proteomes" id="UP001329430"/>
    </source>
</evidence>
<name>A0AAN7VSC7_9COLE</name>
<dbReference type="AlphaFoldDB" id="A0AAN7VSC7"/>
<sequence length="413" mass="47338">MKIVVIGAGPAGLVAAKYSLQHGHDCEVFEQTGAIGGMWIYTDEIETDNEGVFIHTSMYKDLTTNFPKELMSYAGFPYPDDLTKSYISQQEVLQYLHSYADKYDIKKQIQFYNRVTDITPDIKEGWIIKVEDVKTKSKREIRYDAVLICNGRFCDPILPKIKGQDLFKGPQTHSRYFRTADPFKNQTVLIVGGSFSGQELSLKIAEEAKRVILSHRAPTIYITFPKNLTEKPEVAEFTENGARFVDETTDTFDCVLYCTGFQYLCPFVNEKCGLTMDNNWIRPLYKQIINIDHPTMHFIGLPYIGCGIPLFDLQVQFSLAALEKKFNLPPKEEMIEELTQFMKRRREEGIPDFQAHKLGSAEAQEEYVQQLSDVSGIKPMRPVINKLYAYIKCCVKFGCRFKIVDDDNFIICS</sequence>
<dbReference type="InterPro" id="IPR036188">
    <property type="entry name" value="FAD/NAD-bd_sf"/>
</dbReference>
<dbReference type="InterPro" id="IPR050346">
    <property type="entry name" value="FMO-like"/>
</dbReference>
<dbReference type="PRINTS" id="PR00370">
    <property type="entry name" value="FMOXYGENASE"/>
</dbReference>
<dbReference type="Proteomes" id="UP001329430">
    <property type="component" value="Chromosome 2"/>
</dbReference>
<keyword evidence="4 8" id="KW-0274">FAD</keyword>
<dbReference type="EC" id="1.-.-.-" evidence="8"/>
<dbReference type="EMBL" id="JAVRBK010000002">
    <property type="protein sequence ID" value="KAK5649049.1"/>
    <property type="molecule type" value="Genomic_DNA"/>
</dbReference>
<dbReference type="Gene3D" id="3.50.50.60">
    <property type="entry name" value="FAD/NAD(P)-binding domain"/>
    <property type="match status" value="2"/>
</dbReference>
<keyword evidence="7 8" id="KW-0503">Monooxygenase</keyword>
<dbReference type="GO" id="GO:0050660">
    <property type="term" value="F:flavin adenine dinucleotide binding"/>
    <property type="evidence" value="ECO:0007669"/>
    <property type="project" value="InterPro"/>
</dbReference>
<evidence type="ECO:0000256" key="7">
    <source>
        <dbReference type="ARBA" id="ARBA00023033"/>
    </source>
</evidence>
<comment type="cofactor">
    <cofactor evidence="1 8">
        <name>FAD</name>
        <dbReference type="ChEBI" id="CHEBI:57692"/>
    </cofactor>
</comment>
<evidence type="ECO:0000313" key="9">
    <source>
        <dbReference type="EMBL" id="KAK5649049.1"/>
    </source>
</evidence>
<dbReference type="GO" id="GO:0050661">
    <property type="term" value="F:NADP binding"/>
    <property type="evidence" value="ECO:0007669"/>
    <property type="project" value="InterPro"/>
</dbReference>
<evidence type="ECO:0000256" key="6">
    <source>
        <dbReference type="ARBA" id="ARBA00023002"/>
    </source>
</evidence>
<dbReference type="InterPro" id="IPR020946">
    <property type="entry name" value="Flavin_mOase-like"/>
</dbReference>
<keyword evidence="6 8" id="KW-0560">Oxidoreductase</keyword>
<dbReference type="Pfam" id="PF00743">
    <property type="entry name" value="FMO-like"/>
    <property type="match status" value="2"/>
</dbReference>
<dbReference type="PANTHER" id="PTHR23023">
    <property type="entry name" value="DIMETHYLANILINE MONOOXYGENASE"/>
    <property type="match status" value="1"/>
</dbReference>
<evidence type="ECO:0000256" key="8">
    <source>
        <dbReference type="RuleBase" id="RU361177"/>
    </source>
</evidence>
<accession>A0AAN7VSC7</accession>
<keyword evidence="3 8" id="KW-0285">Flavoprotein</keyword>
<keyword evidence="10" id="KW-1185">Reference proteome</keyword>
<dbReference type="SUPFAM" id="SSF51905">
    <property type="entry name" value="FAD/NAD(P)-binding domain"/>
    <property type="match status" value="2"/>
</dbReference>
<evidence type="ECO:0000256" key="1">
    <source>
        <dbReference type="ARBA" id="ARBA00001974"/>
    </source>
</evidence>
<reference evidence="9 10" key="1">
    <citation type="journal article" date="2024" name="Insects">
        <title>An Improved Chromosome-Level Genome Assembly of the Firefly Pyrocoelia pectoralis.</title>
        <authorList>
            <person name="Fu X."/>
            <person name="Meyer-Rochow V.B."/>
            <person name="Ballantyne L."/>
            <person name="Zhu X."/>
        </authorList>
    </citation>
    <scope>NUCLEOTIDE SEQUENCE [LARGE SCALE GENOMIC DNA]</scope>
    <source>
        <strain evidence="9">XCY_ONT2</strain>
    </source>
</reference>
<protein>
    <recommendedName>
        <fullName evidence="8">Flavin-containing monooxygenase</fullName>
        <ecNumber evidence="8">1.-.-.-</ecNumber>
    </recommendedName>
</protein>
<gene>
    <name evidence="9" type="ORF">RI129_003941</name>
</gene>
<evidence type="ECO:0000256" key="4">
    <source>
        <dbReference type="ARBA" id="ARBA00022827"/>
    </source>
</evidence>
<comment type="caution">
    <text evidence="9">The sequence shown here is derived from an EMBL/GenBank/DDBJ whole genome shotgun (WGS) entry which is preliminary data.</text>
</comment>
<dbReference type="FunFam" id="3.50.50.60:FF:000138">
    <property type="entry name" value="Flavin-containing monooxygenase"/>
    <property type="match status" value="1"/>
</dbReference>
<comment type="similarity">
    <text evidence="2 8">Belongs to the FMO family.</text>
</comment>
<dbReference type="GO" id="GO:0004499">
    <property type="term" value="F:N,N-dimethylaniline monooxygenase activity"/>
    <property type="evidence" value="ECO:0007669"/>
    <property type="project" value="InterPro"/>
</dbReference>
<keyword evidence="5" id="KW-0521">NADP</keyword>
<evidence type="ECO:0000256" key="5">
    <source>
        <dbReference type="ARBA" id="ARBA00022857"/>
    </source>
</evidence>
<dbReference type="InterPro" id="IPR000960">
    <property type="entry name" value="Flavin_mOase"/>
</dbReference>
<proteinExistence type="inferred from homology"/>
<organism evidence="9 10">
    <name type="scientific">Pyrocoelia pectoralis</name>
    <dbReference type="NCBI Taxonomy" id="417401"/>
    <lineage>
        <taxon>Eukaryota</taxon>
        <taxon>Metazoa</taxon>
        <taxon>Ecdysozoa</taxon>
        <taxon>Arthropoda</taxon>
        <taxon>Hexapoda</taxon>
        <taxon>Insecta</taxon>
        <taxon>Pterygota</taxon>
        <taxon>Neoptera</taxon>
        <taxon>Endopterygota</taxon>
        <taxon>Coleoptera</taxon>
        <taxon>Polyphaga</taxon>
        <taxon>Elateriformia</taxon>
        <taxon>Elateroidea</taxon>
        <taxon>Lampyridae</taxon>
        <taxon>Lampyrinae</taxon>
        <taxon>Pyrocoelia</taxon>
    </lineage>
</organism>
<evidence type="ECO:0000256" key="3">
    <source>
        <dbReference type="ARBA" id="ARBA00022630"/>
    </source>
</evidence>
<dbReference type="PIRSF" id="PIRSF000332">
    <property type="entry name" value="FMO"/>
    <property type="match status" value="1"/>
</dbReference>